<name>A0A2I1HN81_9GLOM</name>
<dbReference type="AlphaFoldDB" id="A0A2I1HN81"/>
<sequence>MERNKFFRASTTSSVFKSDKDESRTRIAAKSSLIWQDHDKDPHTHTLLEVGGKYVKWDDYL</sequence>
<proteinExistence type="predicted"/>
<gene>
    <name evidence="1" type="ORF">RhiirA4_483922</name>
</gene>
<accession>A0A2I1HN81</accession>
<evidence type="ECO:0000313" key="1">
    <source>
        <dbReference type="EMBL" id="PKY60334.1"/>
    </source>
</evidence>
<comment type="caution">
    <text evidence="1">The sequence shown here is derived from an EMBL/GenBank/DDBJ whole genome shotgun (WGS) entry which is preliminary data.</text>
</comment>
<evidence type="ECO:0000313" key="2">
    <source>
        <dbReference type="Proteomes" id="UP000234323"/>
    </source>
</evidence>
<keyword evidence="2" id="KW-1185">Reference proteome</keyword>
<protein>
    <submittedName>
        <fullName evidence="1">Uncharacterized protein</fullName>
    </submittedName>
</protein>
<organism evidence="1 2">
    <name type="scientific">Rhizophagus irregularis</name>
    <dbReference type="NCBI Taxonomy" id="588596"/>
    <lineage>
        <taxon>Eukaryota</taxon>
        <taxon>Fungi</taxon>
        <taxon>Fungi incertae sedis</taxon>
        <taxon>Mucoromycota</taxon>
        <taxon>Glomeromycotina</taxon>
        <taxon>Glomeromycetes</taxon>
        <taxon>Glomerales</taxon>
        <taxon>Glomeraceae</taxon>
        <taxon>Rhizophagus</taxon>
    </lineage>
</organism>
<dbReference type="Proteomes" id="UP000234323">
    <property type="component" value="Unassembled WGS sequence"/>
</dbReference>
<dbReference type="EMBL" id="LLXI01004166">
    <property type="protein sequence ID" value="PKY60334.1"/>
    <property type="molecule type" value="Genomic_DNA"/>
</dbReference>
<reference evidence="1 2" key="1">
    <citation type="submission" date="2015-10" db="EMBL/GenBank/DDBJ databases">
        <title>Genome analyses suggest a sexual origin of heterokaryosis in a supposedly ancient asexual fungus.</title>
        <authorList>
            <person name="Ropars J."/>
            <person name="Sedzielewska K."/>
            <person name="Noel J."/>
            <person name="Charron P."/>
            <person name="Farinelli L."/>
            <person name="Marton T."/>
            <person name="Kruger M."/>
            <person name="Pelin A."/>
            <person name="Brachmann A."/>
            <person name="Corradi N."/>
        </authorList>
    </citation>
    <scope>NUCLEOTIDE SEQUENCE [LARGE SCALE GENOMIC DNA]</scope>
    <source>
        <strain evidence="1 2">A4</strain>
    </source>
</reference>